<feature type="signal peptide" evidence="3">
    <location>
        <begin position="1"/>
        <end position="19"/>
    </location>
</feature>
<dbReference type="SMART" id="SM00421">
    <property type="entry name" value="HTH_LUXR"/>
    <property type="match status" value="1"/>
</dbReference>
<keyword evidence="3" id="KW-0732">Signal</keyword>
<organism evidence="5 6">
    <name type="scientific">Niastella vici</name>
    <dbReference type="NCBI Taxonomy" id="1703345"/>
    <lineage>
        <taxon>Bacteria</taxon>
        <taxon>Pseudomonadati</taxon>
        <taxon>Bacteroidota</taxon>
        <taxon>Chitinophagia</taxon>
        <taxon>Chitinophagales</taxon>
        <taxon>Chitinophagaceae</taxon>
        <taxon>Niastella</taxon>
    </lineage>
</organism>
<feature type="chain" id="PRO_5012935452" description="HTH luxR-type domain-containing protein" evidence="3">
    <location>
        <begin position="20"/>
        <end position="968"/>
    </location>
</feature>
<keyword evidence="6" id="KW-1185">Reference proteome</keyword>
<evidence type="ECO:0000313" key="6">
    <source>
        <dbReference type="Proteomes" id="UP000192796"/>
    </source>
</evidence>
<keyword evidence="2" id="KW-0472">Membrane</keyword>
<evidence type="ECO:0000256" key="1">
    <source>
        <dbReference type="ARBA" id="ARBA00022553"/>
    </source>
</evidence>
<dbReference type="SUPFAM" id="SSF63829">
    <property type="entry name" value="Calcium-dependent phosphotriesterase"/>
    <property type="match status" value="1"/>
</dbReference>
<dbReference type="EMBL" id="LVYD01000048">
    <property type="protein sequence ID" value="OQP62876.1"/>
    <property type="molecule type" value="Genomic_DNA"/>
</dbReference>
<keyword evidence="2" id="KW-0812">Transmembrane</keyword>
<dbReference type="InterPro" id="IPR015943">
    <property type="entry name" value="WD40/YVTN_repeat-like_dom_sf"/>
</dbReference>
<dbReference type="OrthoDB" id="9809670at2"/>
<dbReference type="AlphaFoldDB" id="A0A1V9FXA6"/>
<keyword evidence="2" id="KW-1133">Transmembrane helix</keyword>
<dbReference type="PANTHER" id="PTHR43547:SF2">
    <property type="entry name" value="HYBRID SIGNAL TRANSDUCTION HISTIDINE KINASE C"/>
    <property type="match status" value="1"/>
</dbReference>
<proteinExistence type="predicted"/>
<dbReference type="GO" id="GO:0006355">
    <property type="term" value="P:regulation of DNA-templated transcription"/>
    <property type="evidence" value="ECO:0007669"/>
    <property type="project" value="InterPro"/>
</dbReference>
<dbReference type="GO" id="GO:0003677">
    <property type="term" value="F:DNA binding"/>
    <property type="evidence" value="ECO:0007669"/>
    <property type="project" value="InterPro"/>
</dbReference>
<dbReference type="InterPro" id="IPR016032">
    <property type="entry name" value="Sig_transdc_resp-reg_C-effctor"/>
</dbReference>
<evidence type="ECO:0000256" key="2">
    <source>
        <dbReference type="SAM" id="Phobius"/>
    </source>
</evidence>
<comment type="caution">
    <text evidence="5">The sequence shown here is derived from an EMBL/GenBank/DDBJ whole genome shotgun (WGS) entry which is preliminary data.</text>
</comment>
<dbReference type="InterPro" id="IPR036388">
    <property type="entry name" value="WH-like_DNA-bd_sf"/>
</dbReference>
<dbReference type="InterPro" id="IPR013783">
    <property type="entry name" value="Ig-like_fold"/>
</dbReference>
<dbReference type="GO" id="GO:0000155">
    <property type="term" value="F:phosphorelay sensor kinase activity"/>
    <property type="evidence" value="ECO:0007669"/>
    <property type="project" value="TreeGrafter"/>
</dbReference>
<dbReference type="Pfam" id="PF07494">
    <property type="entry name" value="Reg_prop"/>
    <property type="match status" value="1"/>
</dbReference>
<evidence type="ECO:0000313" key="5">
    <source>
        <dbReference type="EMBL" id="OQP62876.1"/>
    </source>
</evidence>
<dbReference type="Proteomes" id="UP000192796">
    <property type="component" value="Unassembled WGS sequence"/>
</dbReference>
<feature type="transmembrane region" description="Helical" evidence="2">
    <location>
        <begin position="748"/>
        <end position="766"/>
    </location>
</feature>
<dbReference type="Pfam" id="PF07495">
    <property type="entry name" value="Y_Y_Y"/>
    <property type="match status" value="1"/>
</dbReference>
<gene>
    <name evidence="5" type="ORF">A3860_26560</name>
</gene>
<evidence type="ECO:0000259" key="4">
    <source>
        <dbReference type="SMART" id="SM00421"/>
    </source>
</evidence>
<keyword evidence="1" id="KW-0597">Phosphoprotein</keyword>
<dbReference type="InterPro" id="IPR000792">
    <property type="entry name" value="Tscrpt_reg_LuxR_C"/>
</dbReference>
<name>A0A1V9FXA6_9BACT</name>
<dbReference type="Gene3D" id="2.130.10.10">
    <property type="entry name" value="YVTN repeat-like/Quinoprotein amine dehydrogenase"/>
    <property type="match status" value="3"/>
</dbReference>
<dbReference type="Gene3D" id="2.60.40.10">
    <property type="entry name" value="Immunoglobulins"/>
    <property type="match status" value="1"/>
</dbReference>
<accession>A0A1V9FXA6</accession>
<feature type="domain" description="HTH luxR-type" evidence="4">
    <location>
        <begin position="905"/>
        <end position="963"/>
    </location>
</feature>
<dbReference type="InterPro" id="IPR011110">
    <property type="entry name" value="Reg_prop"/>
</dbReference>
<dbReference type="Gene3D" id="1.10.10.10">
    <property type="entry name" value="Winged helix-like DNA-binding domain superfamily/Winged helix DNA-binding domain"/>
    <property type="match status" value="1"/>
</dbReference>
<protein>
    <recommendedName>
        <fullName evidence="4">HTH luxR-type domain-containing protein</fullName>
    </recommendedName>
</protein>
<dbReference type="SUPFAM" id="SSF46894">
    <property type="entry name" value="C-terminal effector domain of the bipartite response regulators"/>
    <property type="match status" value="1"/>
</dbReference>
<reference evidence="5 6" key="1">
    <citation type="submission" date="2016-03" db="EMBL/GenBank/DDBJ databases">
        <title>Niastella vici sp. nov., isolated from farmland soil.</title>
        <authorList>
            <person name="Chen L."/>
            <person name="Wang D."/>
            <person name="Yang S."/>
            <person name="Wang G."/>
        </authorList>
    </citation>
    <scope>NUCLEOTIDE SEQUENCE [LARGE SCALE GENOMIC DNA]</scope>
    <source>
        <strain evidence="5 6">DJ57</strain>
    </source>
</reference>
<dbReference type="STRING" id="1703345.A3860_26560"/>
<dbReference type="PANTHER" id="PTHR43547">
    <property type="entry name" value="TWO-COMPONENT HISTIDINE KINASE"/>
    <property type="match status" value="1"/>
</dbReference>
<sequence>MKKVFLLISVLCLNQLTWAQNTIGIPTILNYYKQDYKAGRQNGDIAQDRRGIMYFANSNGLLSFDGTFWRIYSLPNATTVRSLAIDRDDRIYVGAQQEFGYFYPDKNGELTYTSLRSGLQPGDYDFTDVWNVKIVQQHIFFCSRKKIFEYNGHTIKVYNSINWGFLDYADGKLLAYDFEKGLVCFKNSQWIPCIKTGSLPANVEIKSITHFGKDSLLITSVAHGLFILKNDTLVRFESRDIKEIAASNIAGARLLSPDKIALNTSLGGCVIINKEGKFIQRFTIREGVQTNNVLCIYLDRDQNLWMGLDNGIVCITWNNAIKNIFPEPVDRNSGTSSIVHNNQLYLGTSSGLYSTGLSAAGTDLSFTIGSFTLVENSKGQVWNVSEVNGQLLLAHNKGAFWVNGNKAVPVNEGTGYWTFLPLNDSFPSSVIAAGTYNGISFFNYKNNRFIYSDVYVPFESARFVVKNNNTIWALHPYRGLYRVSFDEQKRPVATSYSDRKMILSKNNNHLYPVAGRVVLTNDNGIFELDPTGNEFVPSGYFNKLFGTLRVDYLKEDGAGNIWFCSNKRVGVIDRSGGGPRLIYIPELDDKIMPDGFEHINIIDSNNVLIAAERGFFHLNYARYKKSKFQLTTFIRMVQRAGKKENLLYGGYVEPGKKWLEPRINYRFNSLNFQCSAVLYGQQQHISYSYFLKGLDEDWCAWTHKSEREFTNLPPGHYIFQVKSRSNFDNESAIASFSFTILPPWYRTWWAYSLYFCVFAGIMYWFYKWQQQQFRHREQQKLLQQQQRYEEQQKQLKLFHELERGKNEQEIIRLTNEKLHADIEHKKAQLASTAMNLVRKVSVFSKIKVDLNEFRNNEGFKAGSKEFEKIIRLIDNELDITQEWEQFTSHFDQVHANFLKKLKDYSPALTSSELKLAAYLRLNLNTKEIAQLMNISIRGVETGRYRLRKKLGITSNDINLYDFLITVTS</sequence>
<evidence type="ECO:0000256" key="3">
    <source>
        <dbReference type="SAM" id="SignalP"/>
    </source>
</evidence>
<dbReference type="RefSeq" id="WP_081148305.1">
    <property type="nucleotide sequence ID" value="NZ_LVYD01000048.1"/>
</dbReference>
<dbReference type="InterPro" id="IPR011123">
    <property type="entry name" value="Y_Y_Y"/>
</dbReference>